<comment type="caution">
    <text evidence="1">The sequence shown here is derived from an EMBL/GenBank/DDBJ whole genome shotgun (WGS) entry which is preliminary data.</text>
</comment>
<dbReference type="EMBL" id="LUEZ02000012">
    <property type="protein sequence ID" value="RDB28077.1"/>
    <property type="molecule type" value="Genomic_DNA"/>
</dbReference>
<sequence>MPDGEATIEHDAMQAQTQFYTCCEGNCLVPKTLKLLLQLSDLKKESLVHLLIIFWMLVGSQSMTLLETGDSLGYHTLELYVQSGLAACSDPPEAEVQRFLIMLHQSLKEFNTLHCNMGS</sequence>
<gene>
    <name evidence="1" type="ORF">Hypma_001568</name>
</gene>
<dbReference type="AlphaFoldDB" id="A0A369K5L5"/>
<name>A0A369K5L5_HYPMA</name>
<proteinExistence type="predicted"/>
<evidence type="ECO:0000313" key="2">
    <source>
        <dbReference type="Proteomes" id="UP000076154"/>
    </source>
</evidence>
<accession>A0A369K5L5</accession>
<keyword evidence="2" id="KW-1185">Reference proteome</keyword>
<evidence type="ECO:0000313" key="1">
    <source>
        <dbReference type="EMBL" id="RDB28077.1"/>
    </source>
</evidence>
<reference evidence="1" key="1">
    <citation type="submission" date="2018-04" db="EMBL/GenBank/DDBJ databases">
        <title>Whole genome sequencing of Hypsizygus marmoreus.</title>
        <authorList>
            <person name="Choi I.-G."/>
            <person name="Min B."/>
            <person name="Kim J.-G."/>
            <person name="Kim S."/>
            <person name="Oh Y.-L."/>
            <person name="Kong W.-S."/>
            <person name="Park H."/>
            <person name="Jeong J."/>
            <person name="Song E.-S."/>
        </authorList>
    </citation>
    <scope>NUCLEOTIDE SEQUENCE [LARGE SCALE GENOMIC DNA]</scope>
    <source>
        <strain evidence="1">51987-8</strain>
    </source>
</reference>
<dbReference type="Proteomes" id="UP000076154">
    <property type="component" value="Unassembled WGS sequence"/>
</dbReference>
<dbReference type="InParanoid" id="A0A369K5L5"/>
<organism evidence="1 2">
    <name type="scientific">Hypsizygus marmoreus</name>
    <name type="common">White beech mushroom</name>
    <name type="synonym">Agaricus marmoreus</name>
    <dbReference type="NCBI Taxonomy" id="39966"/>
    <lineage>
        <taxon>Eukaryota</taxon>
        <taxon>Fungi</taxon>
        <taxon>Dikarya</taxon>
        <taxon>Basidiomycota</taxon>
        <taxon>Agaricomycotina</taxon>
        <taxon>Agaricomycetes</taxon>
        <taxon>Agaricomycetidae</taxon>
        <taxon>Agaricales</taxon>
        <taxon>Tricholomatineae</taxon>
        <taxon>Lyophyllaceae</taxon>
        <taxon>Hypsizygus</taxon>
    </lineage>
</organism>
<protein>
    <submittedName>
        <fullName evidence="1">Uncharacterized protein</fullName>
    </submittedName>
</protein>